<proteinExistence type="predicted"/>
<dbReference type="Pfam" id="PF00512">
    <property type="entry name" value="HisKA"/>
    <property type="match status" value="1"/>
</dbReference>
<organism evidence="10 11">
    <name type="scientific">Xylophilus rhododendri</name>
    <dbReference type="NCBI Taxonomy" id="2697032"/>
    <lineage>
        <taxon>Bacteria</taxon>
        <taxon>Pseudomonadati</taxon>
        <taxon>Pseudomonadota</taxon>
        <taxon>Betaproteobacteria</taxon>
        <taxon>Burkholderiales</taxon>
        <taxon>Xylophilus</taxon>
    </lineage>
</organism>
<dbReference type="InterPro" id="IPR036097">
    <property type="entry name" value="HisK_dim/P_sf"/>
</dbReference>
<dbReference type="PANTHER" id="PTHR43547">
    <property type="entry name" value="TWO-COMPONENT HISTIDINE KINASE"/>
    <property type="match status" value="1"/>
</dbReference>
<keyword evidence="11" id="KW-1185">Reference proteome</keyword>
<dbReference type="AlphaFoldDB" id="A0A857J332"/>
<dbReference type="PANTHER" id="PTHR43547:SF2">
    <property type="entry name" value="HYBRID SIGNAL TRANSDUCTION HISTIDINE KINASE C"/>
    <property type="match status" value="1"/>
</dbReference>
<keyword evidence="4 7" id="KW-0597">Phosphoprotein</keyword>
<dbReference type="EC" id="2.7.13.3" evidence="3"/>
<evidence type="ECO:0000313" key="10">
    <source>
        <dbReference type="EMBL" id="QHI97539.1"/>
    </source>
</evidence>
<feature type="modified residue" description="4-aspartylphosphate" evidence="7">
    <location>
        <position position="475"/>
    </location>
</feature>
<reference evidence="10 11" key="1">
    <citation type="submission" date="2020-01" db="EMBL/GenBank/DDBJ databases">
        <title>Genome sequencing of strain KACC 21265.</title>
        <authorList>
            <person name="Heo J."/>
            <person name="Kim S.-J."/>
            <person name="Kim J.-S."/>
            <person name="Hong S.-B."/>
            <person name="Kwon S.-W."/>
        </authorList>
    </citation>
    <scope>NUCLEOTIDE SEQUENCE [LARGE SCALE GENOMIC DNA]</scope>
    <source>
        <strain evidence="10 11">KACC 21265</strain>
    </source>
</reference>
<dbReference type="GO" id="GO:0000155">
    <property type="term" value="F:phosphorelay sensor kinase activity"/>
    <property type="evidence" value="ECO:0007669"/>
    <property type="project" value="InterPro"/>
</dbReference>
<comment type="catalytic activity">
    <reaction evidence="1">
        <text>ATP + protein L-histidine = ADP + protein N-phospho-L-histidine.</text>
        <dbReference type="EC" id="2.7.13.3"/>
    </reaction>
</comment>
<dbReference type="PRINTS" id="PR00344">
    <property type="entry name" value="BCTRLSENSOR"/>
</dbReference>
<evidence type="ECO:0000259" key="9">
    <source>
        <dbReference type="PROSITE" id="PS50110"/>
    </source>
</evidence>
<accession>A0A857J332</accession>
<feature type="domain" description="Histidine kinase" evidence="8">
    <location>
        <begin position="186"/>
        <end position="403"/>
    </location>
</feature>
<dbReference type="InterPro" id="IPR004358">
    <property type="entry name" value="Sig_transdc_His_kin-like_C"/>
</dbReference>
<protein>
    <recommendedName>
        <fullName evidence="3">histidine kinase</fullName>
        <ecNumber evidence="3">2.7.13.3</ecNumber>
    </recommendedName>
</protein>
<dbReference type="Gene3D" id="3.40.50.2300">
    <property type="match status" value="1"/>
</dbReference>
<dbReference type="Pfam" id="PF00072">
    <property type="entry name" value="Response_reg"/>
    <property type="match status" value="1"/>
</dbReference>
<dbReference type="CDD" id="cd00082">
    <property type="entry name" value="HisKA"/>
    <property type="match status" value="1"/>
</dbReference>
<dbReference type="CDD" id="cd00075">
    <property type="entry name" value="HATPase"/>
    <property type="match status" value="1"/>
</dbReference>
<sequence length="541" mass="57847">MSNSPETPSSASGTAAGRSASAVLRDLMGLMALPALWVGRDAATVLRLMAEAIETVVPLDTIYIDVPNVEDGQAFTRLRISGLQATPQQALDWQDTLAAIRRMSITATPSVQATPLGPLRMIRLSMGFSGSQGSVWFGSRGPAFPDVHQSACLRAVATLAATGLEAAAIDRERARASRVKDEFLAMLGHELRNPLAPIFMALELLKRQAGGASLGRPYEIIERQARHLSRLVDDLMDIGRLTNRKFELHKEPVSIRLCLQSAIEAVGPLVEARQQRLDVGLPSAEVLVFGDATRLTQVFANILTNAAKYTHLQGHIVLRSEVTDGRLRVAVRDDGPGISAELMPRLFGVFEQGSSTIDRAGGGLGIGLALVKSFVESHEGTVDVRSEGVGKGAEFSVVLPTMDALAALPAAPATPEPAPRSPARRRMMLVDDNTDAAELLAAVLADEGFEVRVSADPFEALALAEEFRPEIAILDVGLPGMSGHELAVALRGAREPEALRLVALSGYGQPMDRSQSLAAGFETHFVKPVSYPDLLAHLHKT</sequence>
<evidence type="ECO:0000256" key="5">
    <source>
        <dbReference type="ARBA" id="ARBA00022679"/>
    </source>
</evidence>
<evidence type="ECO:0000259" key="8">
    <source>
        <dbReference type="PROSITE" id="PS50109"/>
    </source>
</evidence>
<dbReference type="Gene3D" id="1.10.287.130">
    <property type="match status" value="1"/>
</dbReference>
<dbReference type="SUPFAM" id="SSF47384">
    <property type="entry name" value="Homodimeric domain of signal transducing histidine kinase"/>
    <property type="match status" value="1"/>
</dbReference>
<evidence type="ECO:0000256" key="1">
    <source>
        <dbReference type="ARBA" id="ARBA00000085"/>
    </source>
</evidence>
<keyword evidence="6" id="KW-0418">Kinase</keyword>
<dbReference type="InterPro" id="IPR005467">
    <property type="entry name" value="His_kinase_dom"/>
</dbReference>
<dbReference type="InterPro" id="IPR003594">
    <property type="entry name" value="HATPase_dom"/>
</dbReference>
<dbReference type="SMART" id="SM00448">
    <property type="entry name" value="REC"/>
    <property type="match status" value="1"/>
</dbReference>
<feature type="domain" description="Response regulatory" evidence="9">
    <location>
        <begin position="426"/>
        <end position="541"/>
    </location>
</feature>
<dbReference type="Pfam" id="PF02518">
    <property type="entry name" value="HATPase_c"/>
    <property type="match status" value="1"/>
</dbReference>
<dbReference type="InterPro" id="IPR001789">
    <property type="entry name" value="Sig_transdc_resp-reg_receiver"/>
</dbReference>
<name>A0A857J332_9BURK</name>
<dbReference type="FunFam" id="3.30.565.10:FF:000006">
    <property type="entry name" value="Sensor histidine kinase WalK"/>
    <property type="match status" value="1"/>
</dbReference>
<evidence type="ECO:0000256" key="2">
    <source>
        <dbReference type="ARBA" id="ARBA00004429"/>
    </source>
</evidence>
<keyword evidence="5" id="KW-0808">Transferase</keyword>
<gene>
    <name evidence="10" type="ORF">GT347_05770</name>
</gene>
<dbReference type="SMART" id="SM00388">
    <property type="entry name" value="HisKA"/>
    <property type="match status" value="1"/>
</dbReference>
<dbReference type="KEGG" id="xyk:GT347_05770"/>
<dbReference type="InterPro" id="IPR011006">
    <property type="entry name" value="CheY-like_superfamily"/>
</dbReference>
<dbReference type="SUPFAM" id="SSF52172">
    <property type="entry name" value="CheY-like"/>
    <property type="match status" value="1"/>
</dbReference>
<evidence type="ECO:0000256" key="6">
    <source>
        <dbReference type="ARBA" id="ARBA00022777"/>
    </source>
</evidence>
<dbReference type="PROSITE" id="PS50109">
    <property type="entry name" value="HIS_KIN"/>
    <property type="match status" value="1"/>
</dbReference>
<evidence type="ECO:0000256" key="4">
    <source>
        <dbReference type="ARBA" id="ARBA00022553"/>
    </source>
</evidence>
<dbReference type="RefSeq" id="WP_160551057.1">
    <property type="nucleotide sequence ID" value="NZ_CP047650.1"/>
</dbReference>
<dbReference type="EMBL" id="CP047650">
    <property type="protein sequence ID" value="QHI97539.1"/>
    <property type="molecule type" value="Genomic_DNA"/>
</dbReference>
<evidence type="ECO:0000256" key="3">
    <source>
        <dbReference type="ARBA" id="ARBA00012438"/>
    </source>
</evidence>
<comment type="subcellular location">
    <subcellularLocation>
        <location evidence="2">Cell inner membrane</location>
        <topology evidence="2">Multi-pass membrane protein</topology>
    </subcellularLocation>
</comment>
<dbReference type="InterPro" id="IPR003661">
    <property type="entry name" value="HisK_dim/P_dom"/>
</dbReference>
<evidence type="ECO:0000256" key="7">
    <source>
        <dbReference type="PROSITE-ProRule" id="PRU00169"/>
    </source>
</evidence>
<dbReference type="PROSITE" id="PS50110">
    <property type="entry name" value="RESPONSE_REGULATORY"/>
    <property type="match status" value="1"/>
</dbReference>
<dbReference type="SMART" id="SM00387">
    <property type="entry name" value="HATPase_c"/>
    <property type="match status" value="1"/>
</dbReference>
<dbReference type="InterPro" id="IPR036890">
    <property type="entry name" value="HATPase_C_sf"/>
</dbReference>
<evidence type="ECO:0000313" key="11">
    <source>
        <dbReference type="Proteomes" id="UP000464787"/>
    </source>
</evidence>
<dbReference type="SUPFAM" id="SSF55874">
    <property type="entry name" value="ATPase domain of HSP90 chaperone/DNA topoisomerase II/histidine kinase"/>
    <property type="match status" value="1"/>
</dbReference>
<dbReference type="Proteomes" id="UP000464787">
    <property type="component" value="Chromosome"/>
</dbReference>
<dbReference type="Gene3D" id="3.30.565.10">
    <property type="entry name" value="Histidine kinase-like ATPase, C-terminal domain"/>
    <property type="match status" value="1"/>
</dbReference>
<dbReference type="GO" id="GO:0005886">
    <property type="term" value="C:plasma membrane"/>
    <property type="evidence" value="ECO:0007669"/>
    <property type="project" value="UniProtKB-SubCell"/>
</dbReference>